<accession>A0A8B6DVA9</accession>
<dbReference type="InterPro" id="IPR012337">
    <property type="entry name" value="RNaseH-like_sf"/>
</dbReference>
<organism evidence="2 3">
    <name type="scientific">Mytilus galloprovincialis</name>
    <name type="common">Mediterranean mussel</name>
    <dbReference type="NCBI Taxonomy" id="29158"/>
    <lineage>
        <taxon>Eukaryota</taxon>
        <taxon>Metazoa</taxon>
        <taxon>Spiralia</taxon>
        <taxon>Lophotrochozoa</taxon>
        <taxon>Mollusca</taxon>
        <taxon>Bivalvia</taxon>
        <taxon>Autobranchia</taxon>
        <taxon>Pteriomorphia</taxon>
        <taxon>Mytilida</taxon>
        <taxon>Mytiloidea</taxon>
        <taxon>Mytilidae</taxon>
        <taxon>Mytilinae</taxon>
        <taxon>Mytilus</taxon>
    </lineage>
</organism>
<dbReference type="Proteomes" id="UP000596742">
    <property type="component" value="Unassembled WGS sequence"/>
</dbReference>
<evidence type="ECO:0000256" key="1">
    <source>
        <dbReference type="PROSITE-ProRule" id="PRU00339"/>
    </source>
</evidence>
<dbReference type="InterPro" id="IPR019734">
    <property type="entry name" value="TPR_rpt"/>
</dbReference>
<protein>
    <submittedName>
        <fullName evidence="2">Uncharacterized protein</fullName>
    </submittedName>
</protein>
<dbReference type="SUPFAM" id="SSF53098">
    <property type="entry name" value="Ribonuclease H-like"/>
    <property type="match status" value="1"/>
</dbReference>
<dbReference type="AlphaFoldDB" id="A0A8B6DVA9"/>
<keyword evidence="1" id="KW-0802">TPR repeat</keyword>
<dbReference type="GO" id="GO:0003676">
    <property type="term" value="F:nucleic acid binding"/>
    <property type="evidence" value="ECO:0007669"/>
    <property type="project" value="InterPro"/>
</dbReference>
<dbReference type="SUPFAM" id="SSF48452">
    <property type="entry name" value="TPR-like"/>
    <property type="match status" value="1"/>
</dbReference>
<evidence type="ECO:0000313" key="3">
    <source>
        <dbReference type="Proteomes" id="UP000596742"/>
    </source>
</evidence>
<evidence type="ECO:0000313" key="2">
    <source>
        <dbReference type="EMBL" id="VDI25062.1"/>
    </source>
</evidence>
<comment type="caution">
    <text evidence="2">The sequence shown here is derived from an EMBL/GenBank/DDBJ whole genome shotgun (WGS) entry which is preliminary data.</text>
</comment>
<dbReference type="OrthoDB" id="6774133at2759"/>
<dbReference type="PROSITE" id="PS50005">
    <property type="entry name" value="TPR"/>
    <property type="match status" value="1"/>
</dbReference>
<dbReference type="EMBL" id="UYJE01004106">
    <property type="protein sequence ID" value="VDI25062.1"/>
    <property type="molecule type" value="Genomic_DNA"/>
</dbReference>
<dbReference type="CDD" id="cd09276">
    <property type="entry name" value="Rnase_HI_RT_non_LTR"/>
    <property type="match status" value="1"/>
</dbReference>
<keyword evidence="3" id="KW-1185">Reference proteome</keyword>
<reference evidence="2" key="1">
    <citation type="submission" date="2018-11" db="EMBL/GenBank/DDBJ databases">
        <authorList>
            <person name="Alioto T."/>
            <person name="Alioto T."/>
        </authorList>
    </citation>
    <scope>NUCLEOTIDE SEQUENCE</scope>
</reference>
<feature type="repeat" description="TPR" evidence="1">
    <location>
        <begin position="621"/>
        <end position="654"/>
    </location>
</feature>
<sequence>MNHLQLNELQDAIADTSDTSDTSPGKDKVTYNDSAIWLCGKNIGYIQRRIQKDLDNIKSWCDKWGFLISPSKTVAIVFSRKKKTEKLVLTLGNSLLQVVNEVKFLGIIIDSKLTWLKHIQYIEAKCSKVLNCMKLLTGTKWGANSHSLRNIYIALIRSKIDYGCEVYNSASHSVKKILDRVQSQALRICTGAYKNVATSGLQVEMGDPPYEERRQCLITKSFLNISSHEDNHPTKESLAKKATFLCYSREIKQNKKPYFIVSKDMINQHDVDINQIYKYKQFPTPPWHLTKPRVCTQLSNLISKKDNPHLIRSESNFMIDTQYRQFLKIYTDGSKDPNSNKTSCAFAIPEMGIKKGFKLPKNMSIFTCELMAIFLSLIWLEEFKPNNVIVFVDSLSALQALKSNLFKVKNYLLYDIIFLYNQLVKLDTIIPNISLALYNYLCHNIVGTEEHVKTIRLMSTIRDNFSSSKSFTFITSGSYGEGLEMRGSDLDIMQVVKSIKVNADEHDFDPSITYLSTDTDDVKPGFTQLRLEYSRDQYDLECCEEHNDHIRFYVDSTLTPDELLMEGWNKPYYFPSTAYAYFLSVLCHYHLNNVRHCQDSIQGLKLVIGEKYLMSDVRSTADAYTLLGIVLQLFGDTESARQAFLQSLKIYPDESYNSAARRLV</sequence>
<proteinExistence type="predicted"/>
<dbReference type="InterPro" id="IPR011990">
    <property type="entry name" value="TPR-like_helical_dom_sf"/>
</dbReference>
<dbReference type="PANTHER" id="PTHR33332">
    <property type="entry name" value="REVERSE TRANSCRIPTASE DOMAIN-CONTAINING PROTEIN"/>
    <property type="match status" value="1"/>
</dbReference>
<gene>
    <name evidence="2" type="ORF">MGAL_10B086709</name>
</gene>
<dbReference type="InterPro" id="IPR036397">
    <property type="entry name" value="RNaseH_sf"/>
</dbReference>
<dbReference type="Gene3D" id="3.30.420.10">
    <property type="entry name" value="Ribonuclease H-like superfamily/Ribonuclease H"/>
    <property type="match status" value="1"/>
</dbReference>
<name>A0A8B6DVA9_MYTGA</name>